<sequence>MGYSNYSFIRAVRNNSYSNNSFVRWPEKTNIRKIRSFGRPKVANSKHSCFFSLWNNWHSHNDGVTVVIESHTHPNVLPQRLVETSDNSRKSPDEILICPEADLCTCK</sequence>
<gene>
    <name evidence="1" type="primary">Acey_s0464.g1941</name>
    <name evidence="1" type="ORF">Y032_0464g1941</name>
</gene>
<dbReference type="AlphaFoldDB" id="A0A016WYL2"/>
<dbReference type="Proteomes" id="UP000024635">
    <property type="component" value="Unassembled WGS sequence"/>
</dbReference>
<evidence type="ECO:0000313" key="2">
    <source>
        <dbReference type="Proteomes" id="UP000024635"/>
    </source>
</evidence>
<dbReference type="EMBL" id="JARK01000064">
    <property type="protein sequence ID" value="EYC44362.1"/>
    <property type="molecule type" value="Genomic_DNA"/>
</dbReference>
<comment type="caution">
    <text evidence="1">The sequence shown here is derived from an EMBL/GenBank/DDBJ whole genome shotgun (WGS) entry which is preliminary data.</text>
</comment>
<evidence type="ECO:0000313" key="1">
    <source>
        <dbReference type="EMBL" id="EYC44362.1"/>
    </source>
</evidence>
<protein>
    <submittedName>
        <fullName evidence="1">Uncharacterized protein</fullName>
    </submittedName>
</protein>
<keyword evidence="2" id="KW-1185">Reference proteome</keyword>
<reference evidence="2" key="1">
    <citation type="journal article" date="2015" name="Nat. Genet.">
        <title>The genome and transcriptome of the zoonotic hookworm Ancylostoma ceylanicum identify infection-specific gene families.</title>
        <authorList>
            <person name="Schwarz E.M."/>
            <person name="Hu Y."/>
            <person name="Antoshechkin I."/>
            <person name="Miller M.M."/>
            <person name="Sternberg P.W."/>
            <person name="Aroian R.V."/>
        </authorList>
    </citation>
    <scope>NUCLEOTIDE SEQUENCE</scope>
    <source>
        <strain evidence="2">HY135</strain>
    </source>
</reference>
<accession>A0A016WYL2</accession>
<organism evidence="1 2">
    <name type="scientific">Ancylostoma ceylanicum</name>
    <dbReference type="NCBI Taxonomy" id="53326"/>
    <lineage>
        <taxon>Eukaryota</taxon>
        <taxon>Metazoa</taxon>
        <taxon>Ecdysozoa</taxon>
        <taxon>Nematoda</taxon>
        <taxon>Chromadorea</taxon>
        <taxon>Rhabditida</taxon>
        <taxon>Rhabditina</taxon>
        <taxon>Rhabditomorpha</taxon>
        <taxon>Strongyloidea</taxon>
        <taxon>Ancylostomatidae</taxon>
        <taxon>Ancylostomatinae</taxon>
        <taxon>Ancylostoma</taxon>
    </lineage>
</organism>
<proteinExistence type="predicted"/>
<name>A0A016WYL2_9BILA</name>